<feature type="transmembrane region" description="Helical" evidence="1">
    <location>
        <begin position="12"/>
        <end position="33"/>
    </location>
</feature>
<dbReference type="Proteomes" id="UP000501705">
    <property type="component" value="Chromosome"/>
</dbReference>
<accession>A0A6G9XWA4</accession>
<dbReference type="EMBL" id="CP046171">
    <property type="protein sequence ID" value="QIS05261.1"/>
    <property type="molecule type" value="Genomic_DNA"/>
</dbReference>
<keyword evidence="1" id="KW-0812">Transmembrane</keyword>
<evidence type="ECO:0000256" key="1">
    <source>
        <dbReference type="SAM" id="Phobius"/>
    </source>
</evidence>
<keyword evidence="1" id="KW-0472">Membrane</keyword>
<proteinExistence type="predicted"/>
<sequence>MALDDRGPVMTAVRVLLLLAGGGLGWYGISLLLEVPRADLMSIALWFVGGILVHDALFAPLCAAVGVTARRFLPGIWWGPAACGAACTVALLSIAAPVLDRGHAMPDNPTVLDRNYPLGLAAAVVVVWALVGVAVAARRADRRKTRRPELTTPRRTS</sequence>
<dbReference type="AlphaFoldDB" id="A0A6G9XWA4"/>
<organism evidence="2 3">
    <name type="scientific">Nocardia brasiliensis</name>
    <dbReference type="NCBI Taxonomy" id="37326"/>
    <lineage>
        <taxon>Bacteria</taxon>
        <taxon>Bacillati</taxon>
        <taxon>Actinomycetota</taxon>
        <taxon>Actinomycetes</taxon>
        <taxon>Mycobacteriales</taxon>
        <taxon>Nocardiaceae</taxon>
        <taxon>Nocardia</taxon>
    </lineage>
</organism>
<evidence type="ECO:0000313" key="2">
    <source>
        <dbReference type="EMBL" id="QIS05261.1"/>
    </source>
</evidence>
<feature type="transmembrane region" description="Helical" evidence="1">
    <location>
        <begin position="76"/>
        <end position="96"/>
    </location>
</feature>
<keyword evidence="1" id="KW-1133">Transmembrane helix</keyword>
<name>A0A6G9XWA4_NOCBR</name>
<feature type="transmembrane region" description="Helical" evidence="1">
    <location>
        <begin position="45"/>
        <end position="69"/>
    </location>
</feature>
<reference evidence="2 3" key="1">
    <citation type="journal article" date="2019" name="ACS Chem. Biol.">
        <title>Identification and Mobilization of a Cryptic Antibiotic Biosynthesis Gene Locus from a Human-Pathogenic Nocardia Isolate.</title>
        <authorList>
            <person name="Herisse M."/>
            <person name="Ishida K."/>
            <person name="Porter J.L."/>
            <person name="Howden B."/>
            <person name="Hertweck C."/>
            <person name="Stinear T.P."/>
            <person name="Pidot S.J."/>
        </authorList>
    </citation>
    <scope>NUCLEOTIDE SEQUENCE [LARGE SCALE GENOMIC DNA]</scope>
    <source>
        <strain evidence="2 3">AUSMDU00024985</strain>
    </source>
</reference>
<gene>
    <name evidence="2" type="ORF">F5X71_25730</name>
</gene>
<feature type="transmembrane region" description="Helical" evidence="1">
    <location>
        <begin position="116"/>
        <end position="137"/>
    </location>
</feature>
<evidence type="ECO:0000313" key="3">
    <source>
        <dbReference type="Proteomes" id="UP000501705"/>
    </source>
</evidence>
<protein>
    <submittedName>
        <fullName evidence="2">Uncharacterized protein</fullName>
    </submittedName>
</protein>